<dbReference type="PANTHER" id="PTHR42714">
    <property type="entry name" value="TRNA MODIFICATION GTPASE GTPBP3"/>
    <property type="match status" value="1"/>
</dbReference>
<dbReference type="EC" id="3.6.-.-" evidence="7"/>
<dbReference type="InterPro" id="IPR027266">
    <property type="entry name" value="TrmE/GcvT-like"/>
</dbReference>
<dbReference type="SUPFAM" id="SSF103025">
    <property type="entry name" value="Folate-binding domain"/>
    <property type="match status" value="1"/>
</dbReference>
<feature type="binding site" evidence="7">
    <location>
        <begin position="232"/>
        <end position="237"/>
    </location>
    <ligand>
        <name>GTP</name>
        <dbReference type="ChEBI" id="CHEBI:37565"/>
    </ligand>
</feature>
<dbReference type="Gene3D" id="3.30.1360.120">
    <property type="entry name" value="Probable tRNA modification gtpase trme, domain 1"/>
    <property type="match status" value="1"/>
</dbReference>
<dbReference type="GO" id="GO:0003924">
    <property type="term" value="F:GTPase activity"/>
    <property type="evidence" value="ECO:0007669"/>
    <property type="project" value="UniProtKB-UniRule"/>
</dbReference>
<dbReference type="GO" id="GO:0002098">
    <property type="term" value="P:tRNA wobble uridine modification"/>
    <property type="evidence" value="ECO:0007669"/>
    <property type="project" value="TreeGrafter"/>
</dbReference>
<organism evidence="10 11">
    <name type="scientific">Bullifex porci</name>
    <dbReference type="NCBI Taxonomy" id="2606638"/>
    <lineage>
        <taxon>Bacteria</taxon>
        <taxon>Pseudomonadati</taxon>
        <taxon>Spirochaetota</taxon>
        <taxon>Spirochaetia</taxon>
        <taxon>Spirochaetales</taxon>
        <taxon>Spirochaetaceae</taxon>
        <taxon>Bullifex</taxon>
    </lineage>
</organism>
<sequence>MDAYTTNEPIYALATPYAPSAIAIVRTSGDGVINLIANVFSRKEKLIKAKSNTLVHGCLVDQAGDSVDEVVLAVYREGHGYTGEEAIEINAHGSLTGLKRIFSLLESIGIKQAKKGEFTYRAFMHGRLDLTQAEAVEELISSKSVRGQASALERLEGGLKSRLLKIKSSLVEMLASLEVQLDYAEDEILEDWVMPREEINNIIKALEEMIRTYSAGTIYREGAKIVLAGSTNAGKSSLFNLLTKEDRAIVSPIAGTTRDYIEAYTTIMDIPVRLFDTAGLRDSDDVIESEGIKRSERLIDESDLVILLISPGEEEHITWKTKTIVVKSKNDLEKRDGLAISTLSGEGIGALIERIHEELLNGCDNSESGAISIDSERQRDLLVKLVEMLRFILSNENESVDIMALFFQSALSILGEITGEVTNEEILDTLFSKFCLGK</sequence>
<feature type="binding site" evidence="7">
    <location>
        <position position="236"/>
    </location>
    <ligand>
        <name>Mg(2+)</name>
        <dbReference type="ChEBI" id="CHEBI:18420"/>
    </ligand>
</feature>
<dbReference type="HAMAP" id="MF_00379">
    <property type="entry name" value="GTPase_MnmE"/>
    <property type="match status" value="1"/>
</dbReference>
<evidence type="ECO:0000256" key="4">
    <source>
        <dbReference type="ARBA" id="ARBA00022842"/>
    </source>
</evidence>
<dbReference type="SUPFAM" id="SSF116878">
    <property type="entry name" value="TrmE connector domain"/>
    <property type="match status" value="1"/>
</dbReference>
<comment type="subunit">
    <text evidence="7">Homodimer. Heterotetramer of two MnmE and two MnmG subunits.</text>
</comment>
<feature type="binding site" evidence="7">
    <location>
        <position position="257"/>
    </location>
    <ligand>
        <name>Mg(2+)</name>
        <dbReference type="ChEBI" id="CHEBI:18420"/>
    </ligand>
</feature>
<dbReference type="CDD" id="cd14858">
    <property type="entry name" value="TrmE_N"/>
    <property type="match status" value="1"/>
</dbReference>
<dbReference type="Pfam" id="PF10396">
    <property type="entry name" value="TrmE_N"/>
    <property type="match status" value="1"/>
</dbReference>
<name>A0A7X2PDM9_9SPIO</name>
<comment type="function">
    <text evidence="7">Exhibits a very high intrinsic GTPase hydrolysis rate. Involved in the addition of a carboxymethylaminomethyl (cmnm) group at the wobble position (U34) of certain tRNAs, forming tRNA-cmnm(5)s(2)U34.</text>
</comment>
<dbReference type="InterPro" id="IPR004520">
    <property type="entry name" value="GTPase_MnmE"/>
</dbReference>
<dbReference type="NCBIfam" id="TIGR00231">
    <property type="entry name" value="small_GTP"/>
    <property type="match status" value="1"/>
</dbReference>
<feature type="binding site" evidence="7">
    <location>
        <position position="438"/>
    </location>
    <ligand>
        <name>(6S)-5-formyl-5,6,7,8-tetrahydrofolate</name>
        <dbReference type="ChEBI" id="CHEBI:57457"/>
    </ligand>
</feature>
<keyword evidence="4 7" id="KW-0460">Magnesium</keyword>
<reference evidence="10 11" key="1">
    <citation type="submission" date="2019-08" db="EMBL/GenBank/DDBJ databases">
        <title>In-depth cultivation of the pig gut microbiome towards novel bacterial diversity and tailored functional studies.</title>
        <authorList>
            <person name="Wylensek D."/>
            <person name="Hitch T.C.A."/>
            <person name="Clavel T."/>
        </authorList>
    </citation>
    <scope>NUCLEOTIDE SEQUENCE [LARGE SCALE GENOMIC DNA]</scope>
    <source>
        <strain evidence="10 11">NM-380-WT-3C1</strain>
    </source>
</reference>
<dbReference type="GO" id="GO:0046872">
    <property type="term" value="F:metal ion binding"/>
    <property type="evidence" value="ECO:0007669"/>
    <property type="project" value="UniProtKB-KW"/>
</dbReference>
<feature type="domain" description="TrmE-type G" evidence="9">
    <location>
        <begin position="222"/>
        <end position="360"/>
    </location>
</feature>
<dbReference type="PROSITE" id="PS51709">
    <property type="entry name" value="G_TRME"/>
    <property type="match status" value="1"/>
</dbReference>
<evidence type="ECO:0000313" key="10">
    <source>
        <dbReference type="EMBL" id="MSU06842.1"/>
    </source>
</evidence>
<feature type="binding site" evidence="7">
    <location>
        <begin position="276"/>
        <end position="279"/>
    </location>
    <ligand>
        <name>GTP</name>
        <dbReference type="ChEBI" id="CHEBI:37565"/>
    </ligand>
</feature>
<evidence type="ECO:0000256" key="2">
    <source>
        <dbReference type="ARBA" id="ARBA00022694"/>
    </source>
</evidence>
<feature type="binding site" evidence="7">
    <location>
        <position position="232"/>
    </location>
    <ligand>
        <name>K(+)</name>
        <dbReference type="ChEBI" id="CHEBI:29103"/>
    </ligand>
</feature>
<keyword evidence="11" id="KW-1185">Reference proteome</keyword>
<evidence type="ECO:0000256" key="1">
    <source>
        <dbReference type="ARBA" id="ARBA00011043"/>
    </source>
</evidence>
<protein>
    <recommendedName>
        <fullName evidence="7">tRNA modification GTPase MnmE</fullName>
        <ecNumber evidence="7">3.6.-.-</ecNumber>
    </recommendedName>
</protein>
<dbReference type="InterPro" id="IPR027368">
    <property type="entry name" value="MnmE_dom2"/>
</dbReference>
<dbReference type="InterPro" id="IPR031168">
    <property type="entry name" value="G_TrmE"/>
</dbReference>
<evidence type="ECO:0000259" key="9">
    <source>
        <dbReference type="PROSITE" id="PS51709"/>
    </source>
</evidence>
<comment type="cofactor">
    <cofactor evidence="7">
        <name>K(+)</name>
        <dbReference type="ChEBI" id="CHEBI:29103"/>
    </cofactor>
    <text evidence="7">Binds 1 potassium ion per subunit.</text>
</comment>
<dbReference type="Proteomes" id="UP000460549">
    <property type="component" value="Unassembled WGS sequence"/>
</dbReference>
<dbReference type="Pfam" id="PF01926">
    <property type="entry name" value="MMR_HSR1"/>
    <property type="match status" value="1"/>
</dbReference>
<feature type="binding site" evidence="7">
    <location>
        <position position="26"/>
    </location>
    <ligand>
        <name>(6S)-5-formyl-5,6,7,8-tetrahydrofolate</name>
        <dbReference type="ChEBI" id="CHEBI:57457"/>
    </ligand>
</feature>
<dbReference type="EMBL" id="VUNN01000018">
    <property type="protein sequence ID" value="MSU06842.1"/>
    <property type="molecule type" value="Genomic_DNA"/>
</dbReference>
<keyword evidence="7" id="KW-0479">Metal-binding</keyword>
<dbReference type="InterPro" id="IPR006073">
    <property type="entry name" value="GTP-bd"/>
</dbReference>
<evidence type="ECO:0000256" key="8">
    <source>
        <dbReference type="RuleBase" id="RU003313"/>
    </source>
</evidence>
<comment type="subcellular location">
    <subcellularLocation>
        <location evidence="7">Cytoplasm</location>
    </subcellularLocation>
</comment>
<dbReference type="InterPro" id="IPR018948">
    <property type="entry name" value="GTP-bd_TrmE_N"/>
</dbReference>
<dbReference type="GO" id="GO:0030488">
    <property type="term" value="P:tRNA methylation"/>
    <property type="evidence" value="ECO:0007669"/>
    <property type="project" value="TreeGrafter"/>
</dbReference>
<dbReference type="CDD" id="cd04164">
    <property type="entry name" value="trmE"/>
    <property type="match status" value="1"/>
</dbReference>
<keyword evidence="3 7" id="KW-0547">Nucleotide-binding</keyword>
<dbReference type="InterPro" id="IPR027417">
    <property type="entry name" value="P-loop_NTPase"/>
</dbReference>
<evidence type="ECO:0000256" key="6">
    <source>
        <dbReference type="ARBA" id="ARBA00023134"/>
    </source>
</evidence>
<accession>A0A7X2PDM9</accession>
<comment type="caution">
    <text evidence="7">Lacks conserved residue(s) required for the propagation of feature annotation.</text>
</comment>
<keyword evidence="5 7" id="KW-0630">Potassium</keyword>
<dbReference type="GO" id="GO:0005829">
    <property type="term" value="C:cytosol"/>
    <property type="evidence" value="ECO:0007669"/>
    <property type="project" value="TreeGrafter"/>
</dbReference>
<keyword evidence="2 7" id="KW-0819">tRNA processing</keyword>
<feature type="binding site" evidence="7">
    <location>
        <position position="127"/>
    </location>
    <ligand>
        <name>(6S)-5-formyl-5,6,7,8-tetrahydrofolate</name>
        <dbReference type="ChEBI" id="CHEBI:57457"/>
    </ligand>
</feature>
<dbReference type="AlphaFoldDB" id="A0A7X2PDM9"/>
<dbReference type="Gene3D" id="3.40.50.300">
    <property type="entry name" value="P-loop containing nucleotide triphosphate hydrolases"/>
    <property type="match status" value="1"/>
</dbReference>
<dbReference type="Gene3D" id="1.20.120.430">
    <property type="entry name" value="tRNA modification GTPase MnmE domain 2"/>
    <property type="match status" value="1"/>
</dbReference>
<keyword evidence="7" id="KW-0963">Cytoplasm</keyword>
<evidence type="ECO:0000313" key="11">
    <source>
        <dbReference type="Proteomes" id="UP000460549"/>
    </source>
</evidence>
<keyword evidence="6 7" id="KW-0342">GTP-binding</keyword>
<evidence type="ECO:0000256" key="5">
    <source>
        <dbReference type="ARBA" id="ARBA00022958"/>
    </source>
</evidence>
<evidence type="ECO:0000256" key="7">
    <source>
        <dbReference type="HAMAP-Rule" id="MF_00379"/>
    </source>
</evidence>
<comment type="similarity">
    <text evidence="1 7 8">Belongs to the TRAFAC class TrmE-Era-EngA-EngB-Septin-like GTPase superfamily. TrmE GTPase family.</text>
</comment>
<feature type="binding site" evidence="7">
    <location>
        <begin position="251"/>
        <end position="257"/>
    </location>
    <ligand>
        <name>GTP</name>
        <dbReference type="ChEBI" id="CHEBI:37565"/>
    </ligand>
</feature>
<dbReference type="SUPFAM" id="SSF52540">
    <property type="entry name" value="P-loop containing nucleoside triphosphate hydrolases"/>
    <property type="match status" value="1"/>
</dbReference>
<comment type="caution">
    <text evidence="10">The sequence shown here is derived from an EMBL/GenBank/DDBJ whole genome shotgun (WGS) entry which is preliminary data.</text>
</comment>
<dbReference type="RefSeq" id="WP_154426037.1">
    <property type="nucleotide sequence ID" value="NZ_JAQYGB010000056.1"/>
</dbReference>
<feature type="binding site" evidence="7">
    <location>
        <position position="251"/>
    </location>
    <ligand>
        <name>K(+)</name>
        <dbReference type="ChEBI" id="CHEBI:29103"/>
    </ligand>
</feature>
<dbReference type="NCBIfam" id="TIGR00450">
    <property type="entry name" value="mnmE_trmE_thdF"/>
    <property type="match status" value="1"/>
</dbReference>
<feature type="binding site" evidence="7">
    <location>
        <position position="256"/>
    </location>
    <ligand>
        <name>K(+)</name>
        <dbReference type="ChEBI" id="CHEBI:29103"/>
    </ligand>
</feature>
<dbReference type="GO" id="GO:0005525">
    <property type="term" value="F:GTP binding"/>
    <property type="evidence" value="ECO:0007669"/>
    <property type="project" value="UniProtKB-UniRule"/>
</dbReference>
<dbReference type="PANTHER" id="PTHR42714:SF2">
    <property type="entry name" value="TRNA MODIFICATION GTPASE GTPBP3, MITOCHONDRIAL"/>
    <property type="match status" value="1"/>
</dbReference>
<keyword evidence="7" id="KW-0378">Hydrolase</keyword>
<proteinExistence type="inferred from homology"/>
<dbReference type="Pfam" id="PF12631">
    <property type="entry name" value="MnmE_helical"/>
    <property type="match status" value="1"/>
</dbReference>
<evidence type="ECO:0000256" key="3">
    <source>
        <dbReference type="ARBA" id="ARBA00022741"/>
    </source>
</evidence>
<dbReference type="InterPro" id="IPR025867">
    <property type="entry name" value="MnmE_helical"/>
</dbReference>
<dbReference type="InterPro" id="IPR005225">
    <property type="entry name" value="Small_GTP-bd"/>
</dbReference>
<feature type="binding site" evidence="7">
    <location>
        <position position="253"/>
    </location>
    <ligand>
        <name>K(+)</name>
        <dbReference type="ChEBI" id="CHEBI:29103"/>
    </ligand>
</feature>
<feature type="binding site" evidence="7">
    <location>
        <position position="88"/>
    </location>
    <ligand>
        <name>(6S)-5-formyl-5,6,7,8-tetrahydrofolate</name>
        <dbReference type="ChEBI" id="CHEBI:57457"/>
    </ligand>
</feature>
<gene>
    <name evidence="7 10" type="primary">mnmE</name>
    <name evidence="7" type="synonym">trmE</name>
    <name evidence="10" type="ORF">FYJ80_08675</name>
</gene>